<feature type="compositionally biased region" description="Gly residues" evidence="1">
    <location>
        <begin position="132"/>
        <end position="142"/>
    </location>
</feature>
<dbReference type="AlphaFoldDB" id="A0A918EK45"/>
<reference evidence="2" key="1">
    <citation type="journal article" date="2014" name="Int. J. Syst. Evol. Microbiol.">
        <title>Complete genome sequence of Corynebacterium casei LMG S-19264T (=DSM 44701T), isolated from a smear-ripened cheese.</title>
        <authorList>
            <consortium name="US DOE Joint Genome Institute (JGI-PGF)"/>
            <person name="Walter F."/>
            <person name="Albersmeier A."/>
            <person name="Kalinowski J."/>
            <person name="Ruckert C."/>
        </authorList>
    </citation>
    <scope>NUCLEOTIDE SEQUENCE</scope>
    <source>
        <strain evidence="2">JCM 4335</strain>
    </source>
</reference>
<accession>A0A918EK45</accession>
<name>A0A918EK45_9ACTN</name>
<comment type="caution">
    <text evidence="2">The sequence shown here is derived from an EMBL/GenBank/DDBJ whole genome shotgun (WGS) entry which is preliminary data.</text>
</comment>
<evidence type="ECO:0000313" key="3">
    <source>
        <dbReference type="Proteomes" id="UP000654123"/>
    </source>
</evidence>
<keyword evidence="3" id="KW-1185">Reference proteome</keyword>
<feature type="region of interest" description="Disordered" evidence="1">
    <location>
        <begin position="77"/>
        <end position="201"/>
    </location>
</feature>
<proteinExistence type="predicted"/>
<dbReference type="Proteomes" id="UP000654123">
    <property type="component" value="Unassembled WGS sequence"/>
</dbReference>
<organism evidence="2 3">
    <name type="scientific">Streptomyces roseolilacinus</name>
    <dbReference type="NCBI Taxonomy" id="66904"/>
    <lineage>
        <taxon>Bacteria</taxon>
        <taxon>Bacillati</taxon>
        <taxon>Actinomycetota</taxon>
        <taxon>Actinomycetes</taxon>
        <taxon>Kitasatosporales</taxon>
        <taxon>Streptomycetaceae</taxon>
        <taxon>Streptomyces</taxon>
    </lineage>
</organism>
<protein>
    <submittedName>
        <fullName evidence="2">Uncharacterized protein</fullName>
    </submittedName>
</protein>
<feature type="region of interest" description="Disordered" evidence="1">
    <location>
        <begin position="1"/>
        <end position="39"/>
    </location>
</feature>
<gene>
    <name evidence="2" type="ORF">GCM10010249_21100</name>
</gene>
<evidence type="ECO:0000256" key="1">
    <source>
        <dbReference type="SAM" id="MobiDB-lite"/>
    </source>
</evidence>
<dbReference type="EMBL" id="BMSV01000003">
    <property type="protein sequence ID" value="GGQ02324.1"/>
    <property type="molecule type" value="Genomic_DNA"/>
</dbReference>
<sequence length="201" mass="20143">MGSPSRQEPPAMTDSSGPPAATGAVRLRHGHAADGTDPDALAVLDDGGLRLVHGRHAAGSPHATAHAAVRRVLADHRLGGPPGAIRPGGHPCPRCGDPAHGRPRVVPPTTRPEPGPSRSGARPAPAVTAGDGRVGLGVGHRGAPGAERLPALVPSGAAHARPRAPEHDGGRRASSRARTREEAVPKAVGVGVPEAGHEGAR</sequence>
<feature type="compositionally biased region" description="Pro residues" evidence="1">
    <location>
        <begin position="105"/>
        <end position="115"/>
    </location>
</feature>
<evidence type="ECO:0000313" key="2">
    <source>
        <dbReference type="EMBL" id="GGQ02324.1"/>
    </source>
</evidence>
<reference evidence="2" key="2">
    <citation type="submission" date="2020-09" db="EMBL/GenBank/DDBJ databases">
        <authorList>
            <person name="Sun Q."/>
            <person name="Ohkuma M."/>
        </authorList>
    </citation>
    <scope>NUCLEOTIDE SEQUENCE</scope>
    <source>
        <strain evidence="2">JCM 4335</strain>
    </source>
</reference>